<dbReference type="InParanoid" id="A0A517SIH5"/>
<reference evidence="3 4" key="1">
    <citation type="submission" date="2019-02" db="EMBL/GenBank/DDBJ databases">
        <title>Deep-cultivation of Planctomycetes and their phenomic and genomic characterization uncovers novel biology.</title>
        <authorList>
            <person name="Wiegand S."/>
            <person name="Jogler M."/>
            <person name="Boedeker C."/>
            <person name="Pinto D."/>
            <person name="Vollmers J."/>
            <person name="Rivas-Marin E."/>
            <person name="Kohn T."/>
            <person name="Peeters S.H."/>
            <person name="Heuer A."/>
            <person name="Rast P."/>
            <person name="Oberbeckmann S."/>
            <person name="Bunk B."/>
            <person name="Jeske O."/>
            <person name="Meyerdierks A."/>
            <person name="Storesund J.E."/>
            <person name="Kallscheuer N."/>
            <person name="Luecker S."/>
            <person name="Lage O.M."/>
            <person name="Pohl T."/>
            <person name="Merkel B.J."/>
            <person name="Hornburger P."/>
            <person name="Mueller R.-W."/>
            <person name="Bruemmer F."/>
            <person name="Labrenz M."/>
            <person name="Spormann A.M."/>
            <person name="Op den Camp H."/>
            <person name="Overmann J."/>
            <person name="Amann R."/>
            <person name="Jetten M.S.M."/>
            <person name="Mascher T."/>
            <person name="Medema M.H."/>
            <person name="Devos D.P."/>
            <person name="Kaster A.-K."/>
            <person name="Ovreas L."/>
            <person name="Rohde M."/>
            <person name="Galperin M.Y."/>
            <person name="Jogler C."/>
        </authorList>
    </citation>
    <scope>NUCLEOTIDE SEQUENCE [LARGE SCALE GENOMIC DNA]</scope>
    <source>
        <strain evidence="3 4">Pan44</strain>
    </source>
</reference>
<evidence type="ECO:0000313" key="4">
    <source>
        <dbReference type="Proteomes" id="UP000315700"/>
    </source>
</evidence>
<dbReference type="EMBL" id="CP036271">
    <property type="protein sequence ID" value="QDT55921.1"/>
    <property type="molecule type" value="Genomic_DNA"/>
</dbReference>
<dbReference type="InterPro" id="IPR032710">
    <property type="entry name" value="NTF2-like_dom_sf"/>
</dbReference>
<keyword evidence="1" id="KW-0732">Signal</keyword>
<name>A0A517SIH5_9PLAN</name>
<accession>A0A517SIH5</accession>
<evidence type="ECO:0000313" key="3">
    <source>
        <dbReference type="EMBL" id="QDT55921.1"/>
    </source>
</evidence>
<dbReference type="NCBIfam" id="TIGR02246">
    <property type="entry name" value="SgcJ/EcaC family oxidoreductase"/>
    <property type="match status" value="1"/>
</dbReference>
<feature type="signal peptide" evidence="1">
    <location>
        <begin position="1"/>
        <end position="22"/>
    </location>
</feature>
<dbReference type="Pfam" id="PF14534">
    <property type="entry name" value="DUF4440"/>
    <property type="match status" value="1"/>
</dbReference>
<dbReference type="OrthoDB" id="263788at2"/>
<dbReference type="InterPro" id="IPR027843">
    <property type="entry name" value="DUF4440"/>
</dbReference>
<dbReference type="Proteomes" id="UP000315700">
    <property type="component" value="Chromosome"/>
</dbReference>
<protein>
    <submittedName>
        <fullName evidence="3">SnoaL-like domain protein</fullName>
    </submittedName>
</protein>
<dbReference type="RefSeq" id="WP_145032460.1">
    <property type="nucleotide sequence ID" value="NZ_CP036271.1"/>
</dbReference>
<dbReference type="Gene3D" id="3.10.450.50">
    <property type="match status" value="1"/>
</dbReference>
<gene>
    <name evidence="3" type="ORF">Pan44_39690</name>
</gene>
<dbReference type="AlphaFoldDB" id="A0A517SIH5"/>
<evidence type="ECO:0000256" key="1">
    <source>
        <dbReference type="SAM" id="SignalP"/>
    </source>
</evidence>
<keyword evidence="4" id="KW-1185">Reference proteome</keyword>
<dbReference type="KEGG" id="ccos:Pan44_39690"/>
<evidence type="ECO:0000259" key="2">
    <source>
        <dbReference type="Pfam" id="PF14534"/>
    </source>
</evidence>
<sequence length="308" mass="34007" precursor="true">MTSLRRVTLLAIPLLLFAALPAADDEPSPDEKAIQDAAVKFVDAYNDQDVAAMAALFDPQGRIEEADGTIVQGGEAIRAAFAAAFEAEPAAQISLEMDSLTMLTPEIAVEQGATDFFPDGETMTSRGRYLVVHQKKDGAWRMISARSLEKEVVSNFEYLRQLAWLSGDWIDEDANETVETTFHWDDDRNFLLSEFQVKRGAELLGKGTQRLGWDPQRKEIRGWIFDSRGGFAESRWVDVGDRWTVTINGVNSAGATQSEIRTLVPGIDRVEVGIMNRVVGGESLPDLQFMMVRRPPAPASKATAQTAR</sequence>
<dbReference type="SUPFAM" id="SSF54427">
    <property type="entry name" value="NTF2-like"/>
    <property type="match status" value="1"/>
</dbReference>
<dbReference type="InterPro" id="IPR011944">
    <property type="entry name" value="Steroid_delta5-4_isomerase"/>
</dbReference>
<feature type="domain" description="DUF4440" evidence="2">
    <location>
        <begin position="39"/>
        <end position="142"/>
    </location>
</feature>
<organism evidence="3 4">
    <name type="scientific">Caulifigura coniformis</name>
    <dbReference type="NCBI Taxonomy" id="2527983"/>
    <lineage>
        <taxon>Bacteria</taxon>
        <taxon>Pseudomonadati</taxon>
        <taxon>Planctomycetota</taxon>
        <taxon>Planctomycetia</taxon>
        <taxon>Planctomycetales</taxon>
        <taxon>Planctomycetaceae</taxon>
        <taxon>Caulifigura</taxon>
    </lineage>
</organism>
<proteinExistence type="predicted"/>
<feature type="chain" id="PRO_5022208553" evidence="1">
    <location>
        <begin position="23"/>
        <end position="308"/>
    </location>
</feature>